<accession>A0AAD5VXV6</accession>
<gene>
    <name evidence="3" type="ORF">NP233_g3017</name>
</gene>
<keyword evidence="2" id="KW-0812">Transmembrane</keyword>
<evidence type="ECO:0000256" key="2">
    <source>
        <dbReference type="SAM" id="Phobius"/>
    </source>
</evidence>
<sequence length="418" mass="45486">MPSSLPPAVNGIMKRHNTSPTKSNLNGSLRSQGSIASSPGSSPEKKSKRHSTVGSLRKLFGNSRASFDSAEGPGTTSDDHTSVKSEERVSTDVFGTPLASTTVNGDTAHPTIPENTTSSEQPAPQSEPPTTITTPTQRETELEQSLSAVQLELQRLQDRVRLLSAENDGYKKEVVDKHIELEERETAVLELKQDVEIEREKVKVMVEKGAVTPEVEQMVSLSGHVGVTLEDVGVLPLPVDELSGSYDTMSSVVSGLPSTKVVVDAGVNTEPEEELVPTELDEEEKIDTVEEEISPELLALQSALDNLQADLTSINQPGKLTLKRRLTKFNELRSRLATLVEQTNLEAVALHRAMDRRALDPLVFIFTLLFAGLIGLVGRVGYERGWLGVLGEYVHGLGFMRYVPLPSKTLYRSGSLTL</sequence>
<evidence type="ECO:0000256" key="1">
    <source>
        <dbReference type="SAM" id="MobiDB-lite"/>
    </source>
</evidence>
<dbReference type="Proteomes" id="UP001213000">
    <property type="component" value="Unassembled WGS sequence"/>
</dbReference>
<proteinExistence type="predicted"/>
<feature type="region of interest" description="Disordered" evidence="1">
    <location>
        <begin position="1"/>
        <end position="142"/>
    </location>
</feature>
<organism evidence="3 4">
    <name type="scientific">Leucocoprinus birnbaumii</name>
    <dbReference type="NCBI Taxonomy" id="56174"/>
    <lineage>
        <taxon>Eukaryota</taxon>
        <taxon>Fungi</taxon>
        <taxon>Dikarya</taxon>
        <taxon>Basidiomycota</taxon>
        <taxon>Agaricomycotina</taxon>
        <taxon>Agaricomycetes</taxon>
        <taxon>Agaricomycetidae</taxon>
        <taxon>Agaricales</taxon>
        <taxon>Agaricineae</taxon>
        <taxon>Agaricaceae</taxon>
        <taxon>Leucocoprinus</taxon>
    </lineage>
</organism>
<keyword evidence="4" id="KW-1185">Reference proteome</keyword>
<feature type="transmembrane region" description="Helical" evidence="2">
    <location>
        <begin position="362"/>
        <end position="382"/>
    </location>
</feature>
<feature type="compositionally biased region" description="Low complexity" evidence="1">
    <location>
        <begin position="31"/>
        <end position="42"/>
    </location>
</feature>
<feature type="compositionally biased region" description="Low complexity" evidence="1">
    <location>
        <begin position="117"/>
        <end position="137"/>
    </location>
</feature>
<keyword evidence="2" id="KW-0472">Membrane</keyword>
<evidence type="ECO:0000313" key="4">
    <source>
        <dbReference type="Proteomes" id="UP001213000"/>
    </source>
</evidence>
<dbReference type="EMBL" id="JANIEX010000138">
    <property type="protein sequence ID" value="KAJ3572564.1"/>
    <property type="molecule type" value="Genomic_DNA"/>
</dbReference>
<keyword evidence="2" id="KW-1133">Transmembrane helix</keyword>
<evidence type="ECO:0000313" key="3">
    <source>
        <dbReference type="EMBL" id="KAJ3572564.1"/>
    </source>
</evidence>
<dbReference type="AlphaFoldDB" id="A0AAD5VXV6"/>
<reference evidence="3" key="1">
    <citation type="submission" date="2022-07" db="EMBL/GenBank/DDBJ databases">
        <title>Genome Sequence of Leucocoprinus birnbaumii.</title>
        <authorList>
            <person name="Buettner E."/>
        </authorList>
    </citation>
    <scope>NUCLEOTIDE SEQUENCE</scope>
    <source>
        <strain evidence="3">VT141</strain>
    </source>
</reference>
<name>A0AAD5VXV6_9AGAR</name>
<protein>
    <submittedName>
        <fullName evidence="3">Uncharacterized protein</fullName>
    </submittedName>
</protein>
<feature type="compositionally biased region" description="Basic and acidic residues" evidence="1">
    <location>
        <begin position="77"/>
        <end position="90"/>
    </location>
</feature>
<feature type="compositionally biased region" description="Polar residues" evidence="1">
    <location>
        <begin position="18"/>
        <end position="30"/>
    </location>
</feature>
<comment type="caution">
    <text evidence="3">The sequence shown here is derived from an EMBL/GenBank/DDBJ whole genome shotgun (WGS) entry which is preliminary data.</text>
</comment>